<feature type="compositionally biased region" description="Basic and acidic residues" evidence="1">
    <location>
        <begin position="139"/>
        <end position="150"/>
    </location>
</feature>
<accession>A0A498NXH4</accession>
<feature type="region of interest" description="Disordered" evidence="1">
    <location>
        <begin position="341"/>
        <end position="437"/>
    </location>
</feature>
<evidence type="ECO:0000256" key="1">
    <source>
        <dbReference type="SAM" id="MobiDB-lite"/>
    </source>
</evidence>
<gene>
    <name evidence="2" type="ORF">ROHU_002775</name>
</gene>
<feature type="compositionally biased region" description="Basic residues" evidence="1">
    <location>
        <begin position="185"/>
        <end position="197"/>
    </location>
</feature>
<feature type="region of interest" description="Disordered" evidence="1">
    <location>
        <begin position="175"/>
        <end position="205"/>
    </location>
</feature>
<comment type="caution">
    <text evidence="2">The sequence shown here is derived from an EMBL/GenBank/DDBJ whole genome shotgun (WGS) entry which is preliminary data.</text>
</comment>
<organism evidence="2 3">
    <name type="scientific">Labeo rohita</name>
    <name type="common">Indian major carp</name>
    <name type="synonym">Cyprinus rohita</name>
    <dbReference type="NCBI Taxonomy" id="84645"/>
    <lineage>
        <taxon>Eukaryota</taxon>
        <taxon>Metazoa</taxon>
        <taxon>Chordata</taxon>
        <taxon>Craniata</taxon>
        <taxon>Vertebrata</taxon>
        <taxon>Euteleostomi</taxon>
        <taxon>Actinopterygii</taxon>
        <taxon>Neopterygii</taxon>
        <taxon>Teleostei</taxon>
        <taxon>Ostariophysi</taxon>
        <taxon>Cypriniformes</taxon>
        <taxon>Cyprinidae</taxon>
        <taxon>Labeoninae</taxon>
        <taxon>Labeonini</taxon>
        <taxon>Labeo</taxon>
    </lineage>
</organism>
<feature type="region of interest" description="Disordered" evidence="1">
    <location>
        <begin position="234"/>
        <end position="270"/>
    </location>
</feature>
<protein>
    <submittedName>
        <fullName evidence="2">Uncharacterized protein</fullName>
    </submittedName>
</protein>
<dbReference type="AlphaFoldDB" id="A0A498NXH4"/>
<feature type="region of interest" description="Disordered" evidence="1">
    <location>
        <begin position="133"/>
        <end position="153"/>
    </location>
</feature>
<evidence type="ECO:0000313" key="2">
    <source>
        <dbReference type="EMBL" id="RXN36655.1"/>
    </source>
</evidence>
<sequence length="437" mass="46553">MPCRACPRRVRGGGQVDAETPRRYSLLWKSVFAALLSLPHKGEGRRGRRASRRKNGLGPAGLAVGARLRFSHFVSASPAGHPGNTLSFFEAPFFQGVCPAEPAPEGRWGGGQVDAKKPHCCGSPCSSRVSALLSLPQKGEGRRASRRQSEGGRPTQAALFTLCFRRVELTWASTARKAPPGAQHPRLRRSVKSRSRGRQPTPVPTRVKLAWGCGLSRTPHGRRTYTSRYILVSRRRVKGPSPPETSLRGRGSRPRRARGRGALPGPPRYPCGGWRFDPSCVLPNPTGRPGNTRGEARRPFFRPYLVLVPDPSSHGAGGLGLIPRPPESSLRGLAPLEKPPLELSSHACGAPSSPRAGGANLPPCPPESSLRGLAPLEKPPLELSTHACGDPSSPGAGAANLHPCPPESSLRGAAASPEPPTAAGRIRPGMYWYPDGG</sequence>
<reference evidence="2 3" key="1">
    <citation type="submission" date="2018-03" db="EMBL/GenBank/DDBJ databases">
        <title>Draft genome sequence of Rohu Carp (Labeo rohita).</title>
        <authorList>
            <person name="Das P."/>
            <person name="Kushwaha B."/>
            <person name="Joshi C.G."/>
            <person name="Kumar D."/>
            <person name="Nagpure N.S."/>
            <person name="Sahoo L."/>
            <person name="Das S.P."/>
            <person name="Bit A."/>
            <person name="Patnaik S."/>
            <person name="Meher P.K."/>
            <person name="Jayasankar P."/>
            <person name="Koringa P.G."/>
            <person name="Patel N.V."/>
            <person name="Hinsu A.T."/>
            <person name="Kumar R."/>
            <person name="Pandey M."/>
            <person name="Agarwal S."/>
            <person name="Srivastava S."/>
            <person name="Singh M."/>
            <person name="Iquebal M.A."/>
            <person name="Jaiswal S."/>
            <person name="Angadi U.B."/>
            <person name="Kumar N."/>
            <person name="Raza M."/>
            <person name="Shah T.M."/>
            <person name="Rai A."/>
            <person name="Jena J.K."/>
        </authorList>
    </citation>
    <scope>NUCLEOTIDE SEQUENCE [LARGE SCALE GENOMIC DNA]</scope>
    <source>
        <strain evidence="2">DASCIFA01</strain>
        <tissue evidence="2">Testis</tissue>
    </source>
</reference>
<proteinExistence type="predicted"/>
<evidence type="ECO:0000313" key="3">
    <source>
        <dbReference type="Proteomes" id="UP000290572"/>
    </source>
</evidence>
<name>A0A498NXH4_LABRO</name>
<feature type="compositionally biased region" description="Basic residues" evidence="1">
    <location>
        <begin position="250"/>
        <end position="259"/>
    </location>
</feature>
<dbReference type="Proteomes" id="UP000290572">
    <property type="component" value="Unassembled WGS sequence"/>
</dbReference>
<keyword evidence="3" id="KW-1185">Reference proteome</keyword>
<dbReference type="EMBL" id="QBIY01007434">
    <property type="protein sequence ID" value="RXN36655.1"/>
    <property type="molecule type" value="Genomic_DNA"/>
</dbReference>